<dbReference type="GO" id="GO:0005886">
    <property type="term" value="C:plasma membrane"/>
    <property type="evidence" value="ECO:0007669"/>
    <property type="project" value="UniProtKB-SubCell"/>
</dbReference>
<dbReference type="AlphaFoldDB" id="A0A5M6CUM7"/>
<feature type="transmembrane region" description="Helical" evidence="7">
    <location>
        <begin position="1157"/>
        <end position="1179"/>
    </location>
</feature>
<keyword evidence="10" id="KW-1185">Reference proteome</keyword>
<feature type="transmembrane region" description="Helical" evidence="7">
    <location>
        <begin position="1121"/>
        <end position="1145"/>
    </location>
</feature>
<gene>
    <name evidence="9" type="ORF">FYK55_26435</name>
</gene>
<feature type="region of interest" description="Disordered" evidence="6">
    <location>
        <begin position="911"/>
        <end position="944"/>
    </location>
</feature>
<evidence type="ECO:0000259" key="8">
    <source>
        <dbReference type="Pfam" id="PF02687"/>
    </source>
</evidence>
<dbReference type="EMBL" id="VWOX01000026">
    <property type="protein sequence ID" value="KAA5538773.1"/>
    <property type="molecule type" value="Genomic_DNA"/>
</dbReference>
<proteinExistence type="predicted"/>
<feature type="transmembrane region" description="Helical" evidence="7">
    <location>
        <begin position="1073"/>
        <end position="1094"/>
    </location>
</feature>
<dbReference type="PANTHER" id="PTHR43738">
    <property type="entry name" value="ABC TRANSPORTER, MEMBRANE PROTEIN"/>
    <property type="match status" value="1"/>
</dbReference>
<protein>
    <submittedName>
        <fullName evidence="9">FtsX-like permease family protein</fullName>
    </submittedName>
</protein>
<dbReference type="Pfam" id="PF02687">
    <property type="entry name" value="FtsX"/>
    <property type="match status" value="2"/>
</dbReference>
<feature type="region of interest" description="Disordered" evidence="6">
    <location>
        <begin position="335"/>
        <end position="359"/>
    </location>
</feature>
<evidence type="ECO:0000256" key="1">
    <source>
        <dbReference type="ARBA" id="ARBA00004651"/>
    </source>
</evidence>
<dbReference type="InterPro" id="IPR003838">
    <property type="entry name" value="ABC3_permease_C"/>
</dbReference>
<evidence type="ECO:0000313" key="10">
    <source>
        <dbReference type="Proteomes" id="UP000324479"/>
    </source>
</evidence>
<sequence length="1190" mass="127047">MIQAGVRYHLRTSAAVAVGVGIATAVIVGALLVGDSMRGSLRELTVERLGKIESVVAPGGFFSAERAPETLGVSPDQLATIVLFDRAVLETAGEQGLRRAGAVQTIGCDQSFWDLDVSGVAPQTLPGDQSIVLTQSLANELGVVVGDQVTVRLPVEQAVPADSPLGRRDVQTEGIPRLEVVDILPDRGLARFSLAPSQATPKNVFLSRQLVADVLDRSGQANVALASTTIDPEAIDVDLSDLGLSLQRITQSFDGETIFDYYQVTSDRLLIDPAAVQAIRDALPAQAVTPSMTYLANAIERINEQGEVTHSVPYSTITAIDSSPELPLDYELNATDEESPDKESPDAAEGGASGAVKTKPVPAGTIPLVLNSWAAEKLEASEGTPLRVAYYEPEVENGKEIERFFDAVVTGIVPLTEPSRRYFRSRPAEFDSPPTRYNDPNLTPSVPGVTDQDSIGDWDLPFELTREISSDDDAYWNNHRLTPKAFLPLADGQRLFGSRFGQVTGLRIDPSVAGDIDQLREKLRQATRPHLDRLGWHVRPIRAMQLAASRGTTPFDGLFLALSFFVIFSAVMLIAMLFRLGLLARSREIGTLMALGLDRSKVARMFLGEGLWIALAGVLLGVGGGIVYAVLVLAALRTYWVGAVTVPFLTFHAGWLSLVGGALVGLLIGMGTLWWTLRSMLRNQTVTLLGGRDESDQTAPSQSEPGTRRGRWIVRIAIVLVIAAVGSGIAGAMSAGQIAAVAFVGGGMMILVATLLLVYNALSRSRGALSRSRGRGKNVSTYSLARLARSNAARSPLRSTLTIGLMAAASFLIVAITAFRLQPTDAGTGGFEWVAECAQPLYEDLSDPAVRSGLLGPDAGLVAGATFVPFRVRAGQDASCNNLYRATEPTILGVPPGSADKLDQFQFFAAGSPETPQPREAQQQPETRRDSGAPPSPWELLNRPAAGTAEDPIPMIVDQNTAAWSLQMFQGIGEQKSFVYDNVPLHFQVVGLLENSLLQGRLIIGEVNFERQFPDISGYRYVLVDTGEDRSPRIASALETRLGDVGFDAADARDVLSGMMAVQNTYLRTFQSLGGLGLLLGTVGLAIAQLRNVLERRSELAVMRAVGFTPRRLASLVMGETASLLLLGIGCGVTCAVIAVLPYAVASGITPPIVEPVLLLLGIVAFGLLAGLVAAGKVIRMPLLESLRGT</sequence>
<reference evidence="9 10" key="1">
    <citation type="submission" date="2019-08" db="EMBL/GenBank/DDBJ databases">
        <authorList>
            <person name="Dhanesh K."/>
            <person name="Kumar G."/>
            <person name="Sasikala C."/>
            <person name="Venkata Ramana C."/>
        </authorList>
    </citation>
    <scope>NUCLEOTIDE SEQUENCE [LARGE SCALE GENOMIC DNA]</scope>
    <source>
        <strain evidence="9 10">JC645</strain>
    </source>
</reference>
<feature type="transmembrane region" description="Helical" evidence="7">
    <location>
        <begin position="712"/>
        <end position="732"/>
    </location>
</feature>
<feature type="domain" description="ABC3 transporter permease C-terminal" evidence="8">
    <location>
        <begin position="561"/>
        <end position="682"/>
    </location>
</feature>
<evidence type="ECO:0000256" key="4">
    <source>
        <dbReference type="ARBA" id="ARBA00022989"/>
    </source>
</evidence>
<feature type="transmembrane region" description="Helical" evidence="7">
    <location>
        <begin position="611"/>
        <end position="635"/>
    </location>
</feature>
<dbReference type="InterPro" id="IPR051125">
    <property type="entry name" value="ABC-4/HrtB_transporter"/>
</dbReference>
<keyword evidence="3 7" id="KW-0812">Transmembrane</keyword>
<feature type="transmembrane region" description="Helical" evidence="7">
    <location>
        <begin position="738"/>
        <end position="762"/>
    </location>
</feature>
<comment type="subcellular location">
    <subcellularLocation>
        <location evidence="1">Cell membrane</location>
        <topology evidence="1">Multi-pass membrane protein</topology>
    </subcellularLocation>
</comment>
<evidence type="ECO:0000256" key="6">
    <source>
        <dbReference type="SAM" id="MobiDB-lite"/>
    </source>
</evidence>
<feature type="transmembrane region" description="Helical" evidence="7">
    <location>
        <begin position="12"/>
        <end position="33"/>
    </location>
</feature>
<keyword evidence="5 7" id="KW-0472">Membrane</keyword>
<evidence type="ECO:0000256" key="3">
    <source>
        <dbReference type="ARBA" id="ARBA00022692"/>
    </source>
</evidence>
<evidence type="ECO:0000256" key="5">
    <source>
        <dbReference type="ARBA" id="ARBA00023136"/>
    </source>
</evidence>
<feature type="transmembrane region" description="Helical" evidence="7">
    <location>
        <begin position="655"/>
        <end position="677"/>
    </location>
</feature>
<keyword evidence="4 7" id="KW-1133">Transmembrane helix</keyword>
<dbReference type="PANTHER" id="PTHR43738:SF2">
    <property type="entry name" value="ABC TRANSPORTER PERMEASE"/>
    <property type="match status" value="1"/>
</dbReference>
<evidence type="ECO:0000313" key="9">
    <source>
        <dbReference type="EMBL" id="KAA5538773.1"/>
    </source>
</evidence>
<organism evidence="9 10">
    <name type="scientific">Roseiconus nitratireducens</name>
    <dbReference type="NCBI Taxonomy" id="2605748"/>
    <lineage>
        <taxon>Bacteria</taxon>
        <taxon>Pseudomonadati</taxon>
        <taxon>Planctomycetota</taxon>
        <taxon>Planctomycetia</taxon>
        <taxon>Pirellulales</taxon>
        <taxon>Pirellulaceae</taxon>
        <taxon>Roseiconus</taxon>
    </lineage>
</organism>
<keyword evidence="2" id="KW-1003">Cell membrane</keyword>
<name>A0A5M6CUM7_9BACT</name>
<evidence type="ECO:0000256" key="7">
    <source>
        <dbReference type="SAM" id="Phobius"/>
    </source>
</evidence>
<comment type="caution">
    <text evidence="9">The sequence shown here is derived from an EMBL/GenBank/DDBJ whole genome shotgun (WGS) entry which is preliminary data.</text>
</comment>
<feature type="transmembrane region" description="Helical" evidence="7">
    <location>
        <begin position="799"/>
        <end position="819"/>
    </location>
</feature>
<feature type="transmembrane region" description="Helical" evidence="7">
    <location>
        <begin position="558"/>
        <end position="578"/>
    </location>
</feature>
<dbReference type="Proteomes" id="UP000324479">
    <property type="component" value="Unassembled WGS sequence"/>
</dbReference>
<feature type="domain" description="ABC3 transporter permease C-terminal" evidence="8">
    <location>
        <begin position="1074"/>
        <end position="1175"/>
    </location>
</feature>
<accession>A0A5M6CUM7</accession>
<feature type="region of interest" description="Disordered" evidence="6">
    <location>
        <begin position="425"/>
        <end position="450"/>
    </location>
</feature>
<evidence type="ECO:0000256" key="2">
    <source>
        <dbReference type="ARBA" id="ARBA00022475"/>
    </source>
</evidence>